<reference evidence="1 2" key="1">
    <citation type="journal article" date="2019" name="Genome Biol. Evol.">
        <title>Day and night: Metabolic profiles and evolutionary relationships of six axenic non-marine cyanobacteria.</title>
        <authorList>
            <person name="Will S.E."/>
            <person name="Henke P."/>
            <person name="Boedeker C."/>
            <person name="Huang S."/>
            <person name="Brinkmann H."/>
            <person name="Rohde M."/>
            <person name="Jarek M."/>
            <person name="Friedl T."/>
            <person name="Seufert S."/>
            <person name="Schumacher M."/>
            <person name="Overmann J."/>
            <person name="Neumann-Schaal M."/>
            <person name="Petersen J."/>
        </authorList>
    </citation>
    <scope>NUCLEOTIDE SEQUENCE [LARGE SCALE GENOMIC DNA]</scope>
    <source>
        <strain evidence="1 2">PCC 6912</strain>
    </source>
</reference>
<comment type="caution">
    <text evidence="1">The sequence shown here is derived from an EMBL/GenBank/DDBJ whole genome shotgun (WGS) entry which is preliminary data.</text>
</comment>
<protein>
    <submittedName>
        <fullName evidence="1">Uncharacterized protein</fullName>
    </submittedName>
</protein>
<dbReference type="AlphaFoldDB" id="A0A3S1A1M1"/>
<evidence type="ECO:0000313" key="2">
    <source>
        <dbReference type="Proteomes" id="UP000268857"/>
    </source>
</evidence>
<gene>
    <name evidence="1" type="ORF">PCC6912_23010</name>
</gene>
<dbReference type="RefSeq" id="WP_016874596.1">
    <property type="nucleotide sequence ID" value="NZ_AJLN01000116.1"/>
</dbReference>
<dbReference type="EMBL" id="RSCJ01000007">
    <property type="protein sequence ID" value="RUR83468.1"/>
    <property type="molecule type" value="Genomic_DNA"/>
</dbReference>
<organism evidence="1 2">
    <name type="scientific">Chlorogloeopsis fritschii PCC 6912</name>
    <dbReference type="NCBI Taxonomy" id="211165"/>
    <lineage>
        <taxon>Bacteria</taxon>
        <taxon>Bacillati</taxon>
        <taxon>Cyanobacteriota</taxon>
        <taxon>Cyanophyceae</taxon>
        <taxon>Nostocales</taxon>
        <taxon>Chlorogloeopsidaceae</taxon>
        <taxon>Chlorogloeopsis</taxon>
    </lineage>
</organism>
<keyword evidence="2" id="KW-1185">Reference proteome</keyword>
<name>A0A3S1A1M1_CHLFR</name>
<accession>A0A3S1A1M1</accession>
<evidence type="ECO:0000313" key="1">
    <source>
        <dbReference type="EMBL" id="RUR83468.1"/>
    </source>
</evidence>
<dbReference type="Proteomes" id="UP000268857">
    <property type="component" value="Unassembled WGS sequence"/>
</dbReference>
<dbReference type="STRING" id="211165.GCA_000317285_04843"/>
<dbReference type="OrthoDB" id="532744at2"/>
<sequence>MNIQLVESLVQVINSLPTAERTLLEKKLFSDIPYPSIVELTYLAQKGGTFDFLHDEPDIYTIEDGESLE</sequence>
<proteinExistence type="predicted"/>